<gene>
    <name evidence="2" type="ORF">SAMN04489735_103334</name>
</gene>
<feature type="transmembrane region" description="Helical" evidence="1">
    <location>
        <begin position="96"/>
        <end position="118"/>
    </location>
</feature>
<feature type="transmembrane region" description="Helical" evidence="1">
    <location>
        <begin position="360"/>
        <end position="383"/>
    </location>
</feature>
<accession>A0A1G8DIR1</accession>
<dbReference type="AlphaFoldDB" id="A0A1G8DIR1"/>
<dbReference type="PANTHER" id="PTHR34289">
    <property type="entry name" value="PROTEIN, PUTATIVE (DUF819)-RELATED"/>
    <property type="match status" value="1"/>
</dbReference>
<sequence>MMIKDGFMYLSVLVALAAVMVALEKRFRTKGLFKFIPGIVLIYIGAALMNTFGLFSESDSISSTNRTIRSALLPGMLALMLLKCDIREVFKLGPRMLGAFFSAVFSILIGFTVTYVIFKGFYVQDTWKAFGALAGSWTGGSANMVALQGIFHVPENIFGYALMMDTINYAVWVMFMFWLVPFAGKFNRWTKADVGFLNHSIEVSAAKEENEKEGPSFQHILYLLGIGLLISSLSTFAGNHLPVIGDVINATTWTIMIASVVGLILAVTPVAKIPGSMDISNVMLYIVIALIASQSDFSNITQAPIYLLSGFLILLIHLIVMILLGKLFKYDLFTLGVASLANIGGMASAPMLAASYNRSLIPIGVIMALLGSFTGTYFGMLVGKILSSL</sequence>
<feature type="transmembrane region" description="Helical" evidence="1">
    <location>
        <begin position="279"/>
        <end position="297"/>
    </location>
</feature>
<feature type="transmembrane region" description="Helical" evidence="1">
    <location>
        <begin position="303"/>
        <end position="325"/>
    </location>
</feature>
<evidence type="ECO:0000313" key="3">
    <source>
        <dbReference type="Proteomes" id="UP000198956"/>
    </source>
</evidence>
<dbReference type="Proteomes" id="UP000198956">
    <property type="component" value="Unassembled WGS sequence"/>
</dbReference>
<reference evidence="2 3" key="1">
    <citation type="submission" date="2016-10" db="EMBL/GenBank/DDBJ databases">
        <authorList>
            <person name="de Groot N.N."/>
        </authorList>
    </citation>
    <scope>NUCLEOTIDE SEQUENCE [LARGE SCALE GENOMIC DNA]</scope>
    <source>
        <strain evidence="2 3">L 420-91</strain>
    </source>
</reference>
<dbReference type="InterPro" id="IPR008537">
    <property type="entry name" value="DUF819"/>
</dbReference>
<feature type="transmembrane region" description="Helical" evidence="1">
    <location>
        <begin position="247"/>
        <end position="267"/>
    </location>
</feature>
<dbReference type="PANTHER" id="PTHR34289:SF8">
    <property type="entry name" value="DUF819 DOMAIN-CONTAINING PROTEIN"/>
    <property type="match status" value="1"/>
</dbReference>
<evidence type="ECO:0000256" key="1">
    <source>
        <dbReference type="SAM" id="Phobius"/>
    </source>
</evidence>
<keyword evidence="1" id="KW-0472">Membrane</keyword>
<name>A0A1G8DIR1_ANETH</name>
<feature type="transmembrane region" description="Helical" evidence="1">
    <location>
        <begin position="220"/>
        <end position="241"/>
    </location>
</feature>
<dbReference type="EMBL" id="FNDE01000033">
    <property type="protein sequence ID" value="SDH57359.1"/>
    <property type="molecule type" value="Genomic_DNA"/>
</dbReference>
<proteinExistence type="predicted"/>
<feature type="transmembrane region" description="Helical" evidence="1">
    <location>
        <begin position="35"/>
        <end position="55"/>
    </location>
</feature>
<feature type="transmembrane region" description="Helical" evidence="1">
    <location>
        <begin position="6"/>
        <end position="23"/>
    </location>
</feature>
<organism evidence="2 3">
    <name type="scientific">Aneurinibacillus thermoaerophilus</name>
    <dbReference type="NCBI Taxonomy" id="143495"/>
    <lineage>
        <taxon>Bacteria</taxon>
        <taxon>Bacillati</taxon>
        <taxon>Bacillota</taxon>
        <taxon>Bacilli</taxon>
        <taxon>Bacillales</taxon>
        <taxon>Paenibacillaceae</taxon>
        <taxon>Aneurinibacillus group</taxon>
        <taxon>Aneurinibacillus</taxon>
    </lineage>
</organism>
<keyword evidence="1" id="KW-0812">Transmembrane</keyword>
<keyword evidence="1" id="KW-1133">Transmembrane helix</keyword>
<dbReference type="Pfam" id="PF05684">
    <property type="entry name" value="DUF819"/>
    <property type="match status" value="1"/>
</dbReference>
<feature type="transmembrane region" description="Helical" evidence="1">
    <location>
        <begin position="157"/>
        <end position="180"/>
    </location>
</feature>
<protein>
    <submittedName>
        <fullName evidence="2">Uncharacterized membrane protein</fullName>
    </submittedName>
</protein>
<evidence type="ECO:0000313" key="2">
    <source>
        <dbReference type="EMBL" id="SDH57359.1"/>
    </source>
</evidence>
<feature type="transmembrane region" description="Helical" evidence="1">
    <location>
        <begin position="332"/>
        <end position="354"/>
    </location>
</feature>